<evidence type="ECO:0000259" key="14">
    <source>
        <dbReference type="Pfam" id="PF00394"/>
    </source>
</evidence>
<dbReference type="PROSITE" id="PS00079">
    <property type="entry name" value="MULTICOPPER_OXIDASE1"/>
    <property type="match status" value="1"/>
</dbReference>
<dbReference type="InterPro" id="IPR001117">
    <property type="entry name" value="Cu-oxidase_2nd"/>
</dbReference>
<dbReference type="Gene3D" id="2.60.40.420">
    <property type="entry name" value="Cupredoxins - blue copper proteins"/>
    <property type="match status" value="2"/>
</dbReference>
<evidence type="ECO:0000256" key="6">
    <source>
        <dbReference type="ARBA" id="ARBA00022523"/>
    </source>
</evidence>
<evidence type="ECO:0000313" key="16">
    <source>
        <dbReference type="EMBL" id="SPD06964.1"/>
    </source>
</evidence>
<dbReference type="EMBL" id="OIVN01002857">
    <property type="protein sequence ID" value="SPD06964.1"/>
    <property type="molecule type" value="Genomic_DNA"/>
</dbReference>
<organism evidence="16">
    <name type="scientific">Fagus sylvatica</name>
    <name type="common">Beechnut</name>
    <dbReference type="NCBI Taxonomy" id="28930"/>
    <lineage>
        <taxon>Eukaryota</taxon>
        <taxon>Viridiplantae</taxon>
        <taxon>Streptophyta</taxon>
        <taxon>Embryophyta</taxon>
        <taxon>Tracheophyta</taxon>
        <taxon>Spermatophyta</taxon>
        <taxon>Magnoliopsida</taxon>
        <taxon>eudicotyledons</taxon>
        <taxon>Gunneridae</taxon>
        <taxon>Pentapetalae</taxon>
        <taxon>rosids</taxon>
        <taxon>fabids</taxon>
        <taxon>Fagales</taxon>
        <taxon>Fagaceae</taxon>
        <taxon>Fagus</taxon>
    </lineage>
</organism>
<evidence type="ECO:0000256" key="2">
    <source>
        <dbReference type="ARBA" id="ARBA00001935"/>
    </source>
</evidence>
<keyword evidence="12" id="KW-0325">Glycoprotein</keyword>
<evidence type="ECO:0000256" key="4">
    <source>
        <dbReference type="ARBA" id="ARBA00010609"/>
    </source>
</evidence>
<dbReference type="GO" id="GO:0048046">
    <property type="term" value="C:apoplast"/>
    <property type="evidence" value="ECO:0007669"/>
    <property type="project" value="UniProtKB-SubCell"/>
</dbReference>
<dbReference type="InterPro" id="IPR033138">
    <property type="entry name" value="Cu_oxidase_CS"/>
</dbReference>
<dbReference type="InterPro" id="IPR002355">
    <property type="entry name" value="Cu_oxidase_Cu_BS"/>
</dbReference>
<accession>A0A2N9H5W8</accession>
<dbReference type="PANTHER" id="PTHR11709:SF410">
    <property type="entry name" value="LACCASE"/>
    <property type="match status" value="1"/>
</dbReference>
<dbReference type="InterPro" id="IPR011706">
    <property type="entry name" value="Cu-oxidase_C"/>
</dbReference>
<dbReference type="EC" id="1.10.3.2" evidence="5"/>
<gene>
    <name evidence="16" type="ORF">FSB_LOCUS34846</name>
</gene>
<proteinExistence type="inferred from homology"/>
<name>A0A2N9H5W8_FAGSY</name>
<evidence type="ECO:0000259" key="15">
    <source>
        <dbReference type="Pfam" id="PF07731"/>
    </source>
</evidence>
<reference evidence="16" key="1">
    <citation type="submission" date="2018-02" db="EMBL/GenBank/DDBJ databases">
        <authorList>
            <person name="Cohen D.B."/>
            <person name="Kent A.D."/>
        </authorList>
    </citation>
    <scope>NUCLEOTIDE SEQUENCE</scope>
</reference>
<feature type="domain" description="Plastocyanin-like" evidence="14">
    <location>
        <begin position="3"/>
        <end position="141"/>
    </location>
</feature>
<comment type="cofactor">
    <cofactor evidence="2">
        <name>Cu cation</name>
        <dbReference type="ChEBI" id="CHEBI:23378"/>
    </cofactor>
</comment>
<evidence type="ECO:0000256" key="5">
    <source>
        <dbReference type="ARBA" id="ARBA00012297"/>
    </source>
</evidence>
<comment type="subcellular location">
    <subcellularLocation>
        <location evidence="3">Secreted</location>
        <location evidence="3">Extracellular space</location>
        <location evidence="3">Apoplast</location>
    </subcellularLocation>
</comment>
<evidence type="ECO:0000256" key="9">
    <source>
        <dbReference type="ARBA" id="ARBA00022737"/>
    </source>
</evidence>
<dbReference type="AlphaFoldDB" id="A0A2N9H5W8"/>
<dbReference type="Pfam" id="PF07731">
    <property type="entry name" value="Cu-oxidase_2"/>
    <property type="match status" value="1"/>
</dbReference>
<keyword evidence="11" id="KW-0186">Copper</keyword>
<dbReference type="CDD" id="cd13897">
    <property type="entry name" value="CuRO_3_LCC_plant"/>
    <property type="match status" value="1"/>
</dbReference>
<protein>
    <recommendedName>
        <fullName evidence="5">laccase</fullName>
        <ecNumber evidence="5">1.10.3.2</ecNumber>
    </recommendedName>
</protein>
<dbReference type="CDD" id="cd13875">
    <property type="entry name" value="CuRO_2_LCC_plant"/>
    <property type="match status" value="1"/>
</dbReference>
<dbReference type="Pfam" id="PF00394">
    <property type="entry name" value="Cu-oxidase"/>
    <property type="match status" value="1"/>
</dbReference>
<comment type="catalytic activity">
    <reaction evidence="1">
        <text>4 hydroquinone + O2 = 4 benzosemiquinone + 2 H2O</text>
        <dbReference type="Rhea" id="RHEA:11276"/>
        <dbReference type="ChEBI" id="CHEBI:15377"/>
        <dbReference type="ChEBI" id="CHEBI:15379"/>
        <dbReference type="ChEBI" id="CHEBI:17594"/>
        <dbReference type="ChEBI" id="CHEBI:17977"/>
        <dbReference type="EC" id="1.10.3.2"/>
    </reaction>
</comment>
<feature type="domain" description="Plastocyanin-like" evidence="15">
    <location>
        <begin position="254"/>
        <end position="377"/>
    </location>
</feature>
<keyword evidence="9" id="KW-0677">Repeat</keyword>
<evidence type="ECO:0000256" key="12">
    <source>
        <dbReference type="ARBA" id="ARBA00023180"/>
    </source>
</evidence>
<evidence type="ECO:0000256" key="1">
    <source>
        <dbReference type="ARBA" id="ARBA00000349"/>
    </source>
</evidence>
<dbReference type="PROSITE" id="PS00080">
    <property type="entry name" value="MULTICOPPER_OXIDASE2"/>
    <property type="match status" value="1"/>
</dbReference>
<dbReference type="InterPro" id="IPR034289">
    <property type="entry name" value="CuRO_3_LCC"/>
</dbReference>
<evidence type="ECO:0000256" key="3">
    <source>
        <dbReference type="ARBA" id="ARBA00004271"/>
    </source>
</evidence>
<evidence type="ECO:0000256" key="8">
    <source>
        <dbReference type="ARBA" id="ARBA00022723"/>
    </source>
</evidence>
<evidence type="ECO:0000256" key="7">
    <source>
        <dbReference type="ARBA" id="ARBA00022525"/>
    </source>
</evidence>
<dbReference type="PANTHER" id="PTHR11709">
    <property type="entry name" value="MULTI-COPPER OXIDASE"/>
    <property type="match status" value="1"/>
</dbReference>
<dbReference type="GO" id="GO:0052716">
    <property type="term" value="F:hydroquinone:oxygen oxidoreductase activity"/>
    <property type="evidence" value="ECO:0007669"/>
    <property type="project" value="UniProtKB-EC"/>
</dbReference>
<dbReference type="InterPro" id="IPR034285">
    <property type="entry name" value="CuRO_2_LCC"/>
</dbReference>
<evidence type="ECO:0000256" key="10">
    <source>
        <dbReference type="ARBA" id="ARBA00023002"/>
    </source>
</evidence>
<keyword evidence="10" id="KW-0560">Oxidoreductase</keyword>
<comment type="similarity">
    <text evidence="4">Belongs to the multicopper oxidase family.</text>
</comment>
<dbReference type="GO" id="GO:0005507">
    <property type="term" value="F:copper ion binding"/>
    <property type="evidence" value="ECO:0007669"/>
    <property type="project" value="InterPro"/>
</dbReference>
<dbReference type="GO" id="GO:0046274">
    <property type="term" value="P:lignin catabolic process"/>
    <property type="evidence" value="ECO:0007669"/>
    <property type="project" value="UniProtKB-KW"/>
</dbReference>
<keyword evidence="7" id="KW-0964">Secreted</keyword>
<keyword evidence="13" id="KW-0439">Lignin degradation</keyword>
<evidence type="ECO:0000256" key="11">
    <source>
        <dbReference type="ARBA" id="ARBA00023008"/>
    </source>
</evidence>
<dbReference type="InterPro" id="IPR045087">
    <property type="entry name" value="Cu-oxidase_fam"/>
</dbReference>
<dbReference type="InterPro" id="IPR008972">
    <property type="entry name" value="Cupredoxin"/>
</dbReference>
<keyword evidence="6" id="KW-0052">Apoplast</keyword>
<keyword evidence="8" id="KW-0479">Metal-binding</keyword>
<evidence type="ECO:0000256" key="13">
    <source>
        <dbReference type="ARBA" id="ARBA00023185"/>
    </source>
</evidence>
<sequence>MLPVASWFKGDVMAIIDEALTTGGDPNVSDAFTINGQPGDLYECSNEYGKTYLLRIINAVMNEEQFFAIAQHNLTVVGTNGAYIKPITTNYIMISSGQTMDILLSTNHTPSQYYIASTPFADTTAPFDNTTTTAILQYNGNYTLPSSIPFPTLPSYNDTEAAENFTSRLRALASQQHPVNAPINITRQIFITVSVNQLICPNASRAGPDGNRLSASLNNISFVTPSTAILQAYYKKLTGVFGEDFPSLPPYFFNFTGDVGNNTLYPSQGTKVKVIDYGAAVEIVFQGTNVGAAENHPMHLHGVSFYLVGTGSGNFNNVTSPKSYNLIDPPEVNTIGIPKNGWATIRFVADNPGVWFMHCHLERHASWGMDTVLIVMNGPTANTSIRPPPAYMPPCSKA</sequence>
<dbReference type="SUPFAM" id="SSF49503">
    <property type="entry name" value="Cupredoxins"/>
    <property type="match status" value="2"/>
</dbReference>